<name>A0A9P5U5Q7_9AGAR</name>
<evidence type="ECO:0000256" key="1">
    <source>
        <dbReference type="SAM" id="MobiDB-lite"/>
    </source>
</evidence>
<evidence type="ECO:0000313" key="3">
    <source>
        <dbReference type="Proteomes" id="UP000772434"/>
    </source>
</evidence>
<protein>
    <recommendedName>
        <fullName evidence="4">F-box domain-containing protein</fullName>
    </recommendedName>
</protein>
<dbReference type="AlphaFoldDB" id="A0A9P5U5Q7"/>
<sequence length="532" mass="61786">MDPHSPMEAQDDNYHRLTEHKPEDQIPVTLDSEEDISRYGHDPDFFRVFQYLRFFINIQGFLKGNLDLAGRHQTRLNELKPLWERFFTDVVRVKDSACISLVHEEDEVGHLQSARFYEITKDDWNRFRLKWKIPRRIDFNHVVGQTEHIRQLFVLHPDGPKIQKLCLLDLPTELLDLILAAASLENARLLSATNKRLYQLGHSYAFQARLSLGLKHCDVPIEVTEDLEPLVLKARARFLDYSSLLQTRPDIMMRVNTLTFQNFGRLFSQTLNGSFTPHVLDRDIFLPPITSSLNKTFSLAHNVRVLSLSHLDITCDLMQTLVQLVHLRSIKLSYSMQDDDLPHAIIENELSTCGQTIWAPPIPLLLREDSAPPLAMFKTLQKLFLSHYIDIAFLSVTLIAFNHLLGALHSGSASLRILILIGLRDADLVLFECITELFPDILELSLRRKISYRQGPPLQWRHPTWKYAQYFPRFTRLHHFSWNQHFLATKLPRLMLVFEQQAEIEHQLSIIHTPHLNRAELEEVLEGDAELS</sequence>
<comment type="caution">
    <text evidence="2">The sequence shown here is derived from an EMBL/GenBank/DDBJ whole genome shotgun (WGS) entry which is preliminary data.</text>
</comment>
<feature type="compositionally biased region" description="Basic and acidic residues" evidence="1">
    <location>
        <begin position="12"/>
        <end position="24"/>
    </location>
</feature>
<evidence type="ECO:0000313" key="2">
    <source>
        <dbReference type="EMBL" id="KAF9066977.1"/>
    </source>
</evidence>
<evidence type="ECO:0008006" key="4">
    <source>
        <dbReference type="Google" id="ProtNLM"/>
    </source>
</evidence>
<feature type="region of interest" description="Disordered" evidence="1">
    <location>
        <begin position="1"/>
        <end position="29"/>
    </location>
</feature>
<dbReference type="EMBL" id="JADNRY010000080">
    <property type="protein sequence ID" value="KAF9066977.1"/>
    <property type="molecule type" value="Genomic_DNA"/>
</dbReference>
<keyword evidence="3" id="KW-1185">Reference proteome</keyword>
<organism evidence="2 3">
    <name type="scientific">Rhodocollybia butyracea</name>
    <dbReference type="NCBI Taxonomy" id="206335"/>
    <lineage>
        <taxon>Eukaryota</taxon>
        <taxon>Fungi</taxon>
        <taxon>Dikarya</taxon>
        <taxon>Basidiomycota</taxon>
        <taxon>Agaricomycotina</taxon>
        <taxon>Agaricomycetes</taxon>
        <taxon>Agaricomycetidae</taxon>
        <taxon>Agaricales</taxon>
        <taxon>Marasmiineae</taxon>
        <taxon>Omphalotaceae</taxon>
        <taxon>Rhodocollybia</taxon>
    </lineage>
</organism>
<dbReference type="OrthoDB" id="3258311at2759"/>
<accession>A0A9P5U5Q7</accession>
<gene>
    <name evidence="2" type="ORF">BDP27DRAFT_1449410</name>
</gene>
<reference evidence="2" key="1">
    <citation type="submission" date="2020-11" db="EMBL/GenBank/DDBJ databases">
        <authorList>
            <consortium name="DOE Joint Genome Institute"/>
            <person name="Ahrendt S."/>
            <person name="Riley R."/>
            <person name="Andreopoulos W."/>
            <person name="Labutti K."/>
            <person name="Pangilinan J."/>
            <person name="Ruiz-Duenas F.J."/>
            <person name="Barrasa J.M."/>
            <person name="Sanchez-Garcia M."/>
            <person name="Camarero S."/>
            <person name="Miyauchi S."/>
            <person name="Serrano A."/>
            <person name="Linde D."/>
            <person name="Babiker R."/>
            <person name="Drula E."/>
            <person name="Ayuso-Fernandez I."/>
            <person name="Pacheco R."/>
            <person name="Padilla G."/>
            <person name="Ferreira P."/>
            <person name="Barriuso J."/>
            <person name="Kellner H."/>
            <person name="Castanera R."/>
            <person name="Alfaro M."/>
            <person name="Ramirez L."/>
            <person name="Pisabarro A.G."/>
            <person name="Kuo A."/>
            <person name="Tritt A."/>
            <person name="Lipzen A."/>
            <person name="He G."/>
            <person name="Yan M."/>
            <person name="Ng V."/>
            <person name="Cullen D."/>
            <person name="Martin F."/>
            <person name="Rosso M.-N."/>
            <person name="Henrissat B."/>
            <person name="Hibbett D."/>
            <person name="Martinez A.T."/>
            <person name="Grigoriev I.V."/>
        </authorList>
    </citation>
    <scope>NUCLEOTIDE SEQUENCE</scope>
    <source>
        <strain evidence="2">AH 40177</strain>
    </source>
</reference>
<proteinExistence type="predicted"/>
<dbReference type="Proteomes" id="UP000772434">
    <property type="component" value="Unassembled WGS sequence"/>
</dbReference>